<feature type="transmembrane region" description="Helical" evidence="10">
    <location>
        <begin position="490"/>
        <end position="511"/>
    </location>
</feature>
<dbReference type="Proteomes" id="UP000825935">
    <property type="component" value="Chromosome 23"/>
</dbReference>
<keyword evidence="13" id="KW-1185">Reference proteome</keyword>
<dbReference type="PANTHER" id="PTHR12266:SF33">
    <property type="entry name" value="CATION_CALCIUM EXCHANGER 5"/>
    <property type="match status" value="1"/>
</dbReference>
<name>A0A8T2S2X7_CERRI</name>
<keyword evidence="5 10" id="KW-1133">Transmembrane helix</keyword>
<comment type="similarity">
    <text evidence="9">Belongs to the Ca(2+):cation antiporter (CaCA) (TC 2.A.19) family. Cation/calcium exchanger (CCX) subfamily.</text>
</comment>
<dbReference type="GO" id="GO:0016020">
    <property type="term" value="C:membrane"/>
    <property type="evidence" value="ECO:0007669"/>
    <property type="project" value="UniProtKB-SubCell"/>
</dbReference>
<evidence type="ECO:0000259" key="11">
    <source>
        <dbReference type="Pfam" id="PF01699"/>
    </source>
</evidence>
<dbReference type="GO" id="GO:0008324">
    <property type="term" value="F:monoatomic cation transmembrane transporter activity"/>
    <property type="evidence" value="ECO:0007669"/>
    <property type="project" value="TreeGrafter"/>
</dbReference>
<comment type="caution">
    <text evidence="12">The sequence shown here is derived from an EMBL/GenBank/DDBJ whole genome shotgun (WGS) entry which is preliminary data.</text>
</comment>
<evidence type="ECO:0000256" key="7">
    <source>
        <dbReference type="ARBA" id="ARBA00023136"/>
    </source>
</evidence>
<feature type="transmembrane region" description="Helical" evidence="10">
    <location>
        <begin position="205"/>
        <end position="223"/>
    </location>
</feature>
<evidence type="ECO:0000256" key="8">
    <source>
        <dbReference type="ARBA" id="ARBA00023201"/>
    </source>
</evidence>
<dbReference type="Pfam" id="PF01699">
    <property type="entry name" value="Na_Ca_ex"/>
    <property type="match status" value="2"/>
</dbReference>
<feature type="transmembrane region" description="Helical" evidence="10">
    <location>
        <begin position="229"/>
        <end position="250"/>
    </location>
</feature>
<feature type="transmembrane region" description="Helical" evidence="10">
    <location>
        <begin position="458"/>
        <end position="484"/>
    </location>
</feature>
<evidence type="ECO:0000256" key="6">
    <source>
        <dbReference type="ARBA" id="ARBA00023053"/>
    </source>
</evidence>
<comment type="subcellular location">
    <subcellularLocation>
        <location evidence="1">Membrane</location>
        <topology evidence="1">Multi-pass membrane protein</topology>
    </subcellularLocation>
</comment>
<feature type="domain" description="Sodium/calcium exchanger membrane region" evidence="11">
    <location>
        <begin position="108"/>
        <end position="248"/>
    </location>
</feature>
<feature type="transmembrane region" description="Helical" evidence="10">
    <location>
        <begin position="523"/>
        <end position="544"/>
    </location>
</feature>
<evidence type="ECO:0000256" key="5">
    <source>
        <dbReference type="ARBA" id="ARBA00022989"/>
    </source>
</evidence>
<keyword evidence="7 10" id="KW-0472">Membrane</keyword>
<feature type="transmembrane region" description="Helical" evidence="10">
    <location>
        <begin position="33"/>
        <end position="50"/>
    </location>
</feature>
<dbReference type="AlphaFoldDB" id="A0A8T2S2X7"/>
<keyword evidence="2" id="KW-0813">Transport</keyword>
<keyword evidence="6" id="KW-0915">Sodium</keyword>
<dbReference type="PANTHER" id="PTHR12266">
    <property type="entry name" value="NA+/CA2+ K+ INDEPENDENT EXCHANGER"/>
    <property type="match status" value="1"/>
</dbReference>
<dbReference type="Gene3D" id="1.20.1420.30">
    <property type="entry name" value="NCX, central ion-binding region"/>
    <property type="match status" value="2"/>
</dbReference>
<gene>
    <name evidence="12" type="ORF">KP509_23G052200</name>
</gene>
<accession>A0A8T2S2X7</accession>
<dbReference type="InterPro" id="IPR044880">
    <property type="entry name" value="NCX_ion-bd_dom_sf"/>
</dbReference>
<feature type="domain" description="Sodium/calcium exchanger membrane region" evidence="11">
    <location>
        <begin position="460"/>
        <end position="609"/>
    </location>
</feature>
<feature type="transmembrane region" description="Helical" evidence="10">
    <location>
        <begin position="104"/>
        <end position="125"/>
    </location>
</feature>
<proteinExistence type="inferred from homology"/>
<evidence type="ECO:0000256" key="4">
    <source>
        <dbReference type="ARBA" id="ARBA00022692"/>
    </source>
</evidence>
<dbReference type="InterPro" id="IPR004837">
    <property type="entry name" value="NaCa_Exmemb"/>
</dbReference>
<keyword evidence="8" id="KW-0739">Sodium transport</keyword>
<feature type="transmembrane region" description="Helical" evidence="10">
    <location>
        <begin position="171"/>
        <end position="193"/>
    </location>
</feature>
<sequence length="615" mass="67105">MDQQCSLSAIKFEYRRFCDVEAPLCIRYGITPLLRPPVLLFIFLVLPTFLPSSTAESDSLNVGSGIGKHTDSEKCEILIMKKTLINYGALYACVFHHSLGLSVIFLLVLVAFAFYILATAAQSYFSPVVARMADMLHLSPSTGGVTLLALGNGAPDVFASIAAVWGGNPRIGLGATVSAGLFVTGLVVGFVALAASPFDLKPTTFLRDICFYILAVTLMFLLYMSGEVYAWQAYGLVFLYIFFVAVVFFMDHHGNRDRSSKEYASDFSGYKIEDHGKQNAIQLGKHTAFNVCDQTGANCSFENYDDNNKFPDVENGSSQGSKYISQGGKTLKGGRSLFSVFEALICSIIPCKDFDSIKCNAKLQLLWHLPVEIVLRSTIPAVDPSRWNRVYASLNLVCCPLIILYIISAAISPFQQFVFIIPGINWPLWLLVLIQGSALGLAYYVFTKKPPENELPIAVVTAFIMSVFWISFIAGELLGCLATLGKLLKLPPALLGLTVLAWGNSIGDLVADVAVARAGQPAMAMAGCFAGPMFNMLVGFGLALALKASRMHPNPYELEYNPSIVIAFGFLFISLLGSLMVITWSRFQVPRCWGLCLISLYITFVVVSISSLTTL</sequence>
<evidence type="ECO:0000256" key="9">
    <source>
        <dbReference type="ARBA" id="ARBA00038187"/>
    </source>
</evidence>
<dbReference type="GO" id="GO:0015297">
    <property type="term" value="F:antiporter activity"/>
    <property type="evidence" value="ECO:0007669"/>
    <property type="project" value="UniProtKB-KW"/>
</dbReference>
<dbReference type="OMA" id="VKQPIDM"/>
<protein>
    <recommendedName>
        <fullName evidence="11">Sodium/calcium exchanger membrane region domain-containing protein</fullName>
    </recommendedName>
</protein>
<feature type="transmembrane region" description="Helical" evidence="10">
    <location>
        <begin position="145"/>
        <end position="165"/>
    </location>
</feature>
<organism evidence="12 13">
    <name type="scientific">Ceratopteris richardii</name>
    <name type="common">Triangle waterfern</name>
    <dbReference type="NCBI Taxonomy" id="49495"/>
    <lineage>
        <taxon>Eukaryota</taxon>
        <taxon>Viridiplantae</taxon>
        <taxon>Streptophyta</taxon>
        <taxon>Embryophyta</taxon>
        <taxon>Tracheophyta</taxon>
        <taxon>Polypodiopsida</taxon>
        <taxon>Polypodiidae</taxon>
        <taxon>Polypodiales</taxon>
        <taxon>Pteridineae</taxon>
        <taxon>Pteridaceae</taxon>
        <taxon>Parkerioideae</taxon>
        <taxon>Ceratopteris</taxon>
    </lineage>
</organism>
<dbReference type="OrthoDB" id="407410at2759"/>
<dbReference type="GO" id="GO:0006814">
    <property type="term" value="P:sodium ion transport"/>
    <property type="evidence" value="ECO:0007669"/>
    <property type="project" value="UniProtKB-KW"/>
</dbReference>
<keyword evidence="8" id="KW-0406">Ion transport</keyword>
<keyword evidence="3" id="KW-0050">Antiport</keyword>
<feature type="transmembrane region" description="Helical" evidence="10">
    <location>
        <begin position="394"/>
        <end position="414"/>
    </location>
</feature>
<dbReference type="EMBL" id="CM035428">
    <property type="protein sequence ID" value="KAH7302003.1"/>
    <property type="molecule type" value="Genomic_DNA"/>
</dbReference>
<evidence type="ECO:0000313" key="12">
    <source>
        <dbReference type="EMBL" id="KAH7302003.1"/>
    </source>
</evidence>
<evidence type="ECO:0000313" key="13">
    <source>
        <dbReference type="Proteomes" id="UP000825935"/>
    </source>
</evidence>
<feature type="transmembrane region" description="Helical" evidence="10">
    <location>
        <begin position="426"/>
        <end position="446"/>
    </location>
</feature>
<evidence type="ECO:0000256" key="2">
    <source>
        <dbReference type="ARBA" id="ARBA00022448"/>
    </source>
</evidence>
<evidence type="ECO:0000256" key="3">
    <source>
        <dbReference type="ARBA" id="ARBA00022449"/>
    </source>
</evidence>
<feature type="transmembrane region" description="Helical" evidence="10">
    <location>
        <begin position="564"/>
        <end position="585"/>
    </location>
</feature>
<feature type="transmembrane region" description="Helical" evidence="10">
    <location>
        <begin position="592"/>
        <end position="612"/>
    </location>
</feature>
<keyword evidence="4 10" id="KW-0812">Transmembrane</keyword>
<dbReference type="InterPro" id="IPR051359">
    <property type="entry name" value="CaCA_antiporter"/>
</dbReference>
<evidence type="ECO:0000256" key="1">
    <source>
        <dbReference type="ARBA" id="ARBA00004141"/>
    </source>
</evidence>
<reference evidence="12 13" key="1">
    <citation type="submission" date="2021-08" db="EMBL/GenBank/DDBJ databases">
        <title>WGS assembly of Ceratopteris richardii.</title>
        <authorList>
            <person name="Marchant D.B."/>
            <person name="Chen G."/>
            <person name="Jenkins J."/>
            <person name="Shu S."/>
            <person name="Leebens-Mack J."/>
            <person name="Grimwood J."/>
            <person name="Schmutz J."/>
            <person name="Soltis P."/>
            <person name="Soltis D."/>
            <person name="Chen Z.-H."/>
        </authorList>
    </citation>
    <scope>NUCLEOTIDE SEQUENCE [LARGE SCALE GENOMIC DNA]</scope>
    <source>
        <strain evidence="12">Whitten #5841</strain>
        <tissue evidence="12">Leaf</tissue>
    </source>
</reference>
<evidence type="ECO:0000256" key="10">
    <source>
        <dbReference type="SAM" id="Phobius"/>
    </source>
</evidence>